<dbReference type="EMBL" id="GBXM01019229">
    <property type="protein sequence ID" value="JAH89348.1"/>
    <property type="molecule type" value="Transcribed_RNA"/>
</dbReference>
<evidence type="ECO:0000313" key="2">
    <source>
        <dbReference type="EMBL" id="JAH89348.1"/>
    </source>
</evidence>
<proteinExistence type="predicted"/>
<protein>
    <submittedName>
        <fullName evidence="2">Uncharacterized protein</fullName>
    </submittedName>
</protein>
<name>A0A0E9WIP7_ANGAN</name>
<evidence type="ECO:0000256" key="1">
    <source>
        <dbReference type="SAM" id="MobiDB-lite"/>
    </source>
</evidence>
<organism evidence="2">
    <name type="scientific">Anguilla anguilla</name>
    <name type="common">European freshwater eel</name>
    <name type="synonym">Muraena anguilla</name>
    <dbReference type="NCBI Taxonomy" id="7936"/>
    <lineage>
        <taxon>Eukaryota</taxon>
        <taxon>Metazoa</taxon>
        <taxon>Chordata</taxon>
        <taxon>Craniata</taxon>
        <taxon>Vertebrata</taxon>
        <taxon>Euteleostomi</taxon>
        <taxon>Actinopterygii</taxon>
        <taxon>Neopterygii</taxon>
        <taxon>Teleostei</taxon>
        <taxon>Anguilliformes</taxon>
        <taxon>Anguillidae</taxon>
        <taxon>Anguilla</taxon>
    </lineage>
</organism>
<accession>A0A0E9WIP7</accession>
<reference evidence="2" key="2">
    <citation type="journal article" date="2015" name="Fish Shellfish Immunol.">
        <title>Early steps in the European eel (Anguilla anguilla)-Vibrio vulnificus interaction in the gills: Role of the RtxA13 toxin.</title>
        <authorList>
            <person name="Callol A."/>
            <person name="Pajuelo D."/>
            <person name="Ebbesson L."/>
            <person name="Teles M."/>
            <person name="MacKenzie S."/>
            <person name="Amaro C."/>
        </authorList>
    </citation>
    <scope>NUCLEOTIDE SEQUENCE</scope>
</reference>
<feature type="region of interest" description="Disordered" evidence="1">
    <location>
        <begin position="1"/>
        <end position="46"/>
    </location>
</feature>
<dbReference type="AlphaFoldDB" id="A0A0E9WIP7"/>
<feature type="compositionally biased region" description="Polar residues" evidence="1">
    <location>
        <begin position="10"/>
        <end position="24"/>
    </location>
</feature>
<sequence>MAPLLCRLPSRTNIGHSLRSQQPYASPAWRGGPPENPSPRTLGQTE</sequence>
<reference evidence="2" key="1">
    <citation type="submission" date="2014-11" db="EMBL/GenBank/DDBJ databases">
        <authorList>
            <person name="Amaro Gonzalez C."/>
        </authorList>
    </citation>
    <scope>NUCLEOTIDE SEQUENCE</scope>
</reference>